<dbReference type="GO" id="GO:0044183">
    <property type="term" value="F:protein folding chaperone"/>
    <property type="evidence" value="ECO:0007669"/>
    <property type="project" value="Ensembl"/>
</dbReference>
<dbReference type="GO" id="GO:0005654">
    <property type="term" value="C:nucleoplasm"/>
    <property type="evidence" value="ECO:0007669"/>
    <property type="project" value="Ensembl"/>
</dbReference>
<name>A0A6I9LL31_PERMB</name>
<evidence type="ECO:0000256" key="2">
    <source>
        <dbReference type="ARBA" id="ARBA00022771"/>
    </source>
</evidence>
<evidence type="ECO:0000259" key="6">
    <source>
        <dbReference type="PROSITE" id="PS51501"/>
    </source>
</evidence>
<reference evidence="7" key="2">
    <citation type="submission" date="2025-08" db="UniProtKB">
        <authorList>
            <consortium name="Ensembl"/>
        </authorList>
    </citation>
    <scope>IDENTIFICATION</scope>
</reference>
<evidence type="ECO:0000256" key="4">
    <source>
        <dbReference type="PROSITE-ProRule" id="PRU00834"/>
    </source>
</evidence>
<dbReference type="PROSITE" id="PS51501">
    <property type="entry name" value="ZF_DNL"/>
    <property type="match status" value="1"/>
</dbReference>
<keyword evidence="8" id="KW-1185">Reference proteome</keyword>
<gene>
    <name evidence="7" type="primary">Dnlz</name>
</gene>
<sequence length="173" mass="18751">MLRTALSRVPTLLRIVRTRNPGPGRLWDSGARLRTAERQRGWAWGWRSSSSAAGSGPGAALGRVEADHYQLVYTCKVCGTRSSKRISKLAYHQGVVIVTCPGCQNHHIIADNLAWFSDLEGKRNIEEILAARGEEVRRVSGEGALELILEAAEPPAAPEGGEDPSLPGKTEQS</sequence>
<dbReference type="GeneTree" id="ENSGT00390000008220"/>
<dbReference type="GO" id="GO:0051087">
    <property type="term" value="F:protein-folding chaperone binding"/>
    <property type="evidence" value="ECO:0007669"/>
    <property type="project" value="TreeGrafter"/>
</dbReference>
<dbReference type="Proteomes" id="UP000694547">
    <property type="component" value="Chromosome 4"/>
</dbReference>
<reference evidence="7" key="3">
    <citation type="submission" date="2025-09" db="UniProtKB">
        <authorList>
            <consortium name="Ensembl"/>
        </authorList>
    </citation>
    <scope>IDENTIFICATION</scope>
</reference>
<dbReference type="GO" id="GO:0005739">
    <property type="term" value="C:mitochondrion"/>
    <property type="evidence" value="ECO:0007669"/>
    <property type="project" value="Ensembl"/>
</dbReference>
<accession>A0A6I9LL31</accession>
<dbReference type="RefSeq" id="XP_006981043.1">
    <property type="nucleotide sequence ID" value="XM_006980981.4"/>
</dbReference>
<keyword evidence="1" id="KW-0479">Metal-binding</keyword>
<keyword evidence="3" id="KW-0862">Zinc</keyword>
<proteinExistence type="predicted"/>
<reference evidence="7 8" key="1">
    <citation type="submission" date="2018-10" db="EMBL/GenBank/DDBJ databases">
        <title>Improved assembly of the deer mouse Peromyscus maniculatus genome.</title>
        <authorList>
            <person name="Lassance J.-M."/>
            <person name="Hoekstra H.E."/>
        </authorList>
    </citation>
    <scope>NUCLEOTIDE SEQUENCE [LARGE SCALE GENOMIC DNA]</scope>
</reference>
<organism evidence="7 8">
    <name type="scientific">Peromyscus maniculatus bairdii</name>
    <name type="common">Prairie deer mouse</name>
    <dbReference type="NCBI Taxonomy" id="230844"/>
    <lineage>
        <taxon>Eukaryota</taxon>
        <taxon>Metazoa</taxon>
        <taxon>Chordata</taxon>
        <taxon>Craniata</taxon>
        <taxon>Vertebrata</taxon>
        <taxon>Euteleostomi</taxon>
        <taxon>Mammalia</taxon>
        <taxon>Eutheria</taxon>
        <taxon>Euarchontoglires</taxon>
        <taxon>Glires</taxon>
        <taxon>Rodentia</taxon>
        <taxon>Myomorpha</taxon>
        <taxon>Muroidea</taxon>
        <taxon>Cricetidae</taxon>
        <taxon>Neotominae</taxon>
        <taxon>Peromyscus</taxon>
    </lineage>
</organism>
<dbReference type="GO" id="GO:0005829">
    <property type="term" value="C:cytosol"/>
    <property type="evidence" value="ECO:0007669"/>
    <property type="project" value="Ensembl"/>
</dbReference>
<dbReference type="InterPro" id="IPR024158">
    <property type="entry name" value="Mt_import_TIM15"/>
</dbReference>
<dbReference type="OrthoDB" id="512667at2759"/>
<feature type="domain" description="DNL-type" evidence="6">
    <location>
        <begin position="64"/>
        <end position="161"/>
    </location>
</feature>
<protein>
    <submittedName>
        <fullName evidence="7">DNL-type zinc finger</fullName>
    </submittedName>
</protein>
<dbReference type="Pfam" id="PF05180">
    <property type="entry name" value="zf-DNL"/>
    <property type="match status" value="1"/>
</dbReference>
<dbReference type="AlphaFoldDB" id="A0A6I9LL31"/>
<evidence type="ECO:0000256" key="1">
    <source>
        <dbReference type="ARBA" id="ARBA00022723"/>
    </source>
</evidence>
<dbReference type="GeneID" id="102913820"/>
<dbReference type="GO" id="GO:0051131">
    <property type="term" value="P:chaperone-mediated protein complex assembly"/>
    <property type="evidence" value="ECO:0007669"/>
    <property type="project" value="Ensembl"/>
</dbReference>
<dbReference type="GO" id="GO:0030150">
    <property type="term" value="P:protein import into mitochondrial matrix"/>
    <property type="evidence" value="ECO:0007669"/>
    <property type="project" value="TreeGrafter"/>
</dbReference>
<evidence type="ECO:0000313" key="7">
    <source>
        <dbReference type="Ensembl" id="ENSPEMP00000007093.1"/>
    </source>
</evidence>
<dbReference type="PANTHER" id="PTHR20922:SF13">
    <property type="entry name" value="DNL-TYPE ZINC FINGER PROTEIN"/>
    <property type="match status" value="1"/>
</dbReference>
<dbReference type="GO" id="GO:0008270">
    <property type="term" value="F:zinc ion binding"/>
    <property type="evidence" value="ECO:0007669"/>
    <property type="project" value="UniProtKB-KW"/>
</dbReference>
<dbReference type="GO" id="GO:0050821">
    <property type="term" value="P:protein stabilization"/>
    <property type="evidence" value="ECO:0007669"/>
    <property type="project" value="TreeGrafter"/>
</dbReference>
<dbReference type="Ensembl" id="ENSPEMT00000011226.2">
    <property type="protein sequence ID" value="ENSPEMP00000007093.1"/>
    <property type="gene ID" value="ENSPEMG00000009147.2"/>
</dbReference>
<evidence type="ECO:0000313" key="8">
    <source>
        <dbReference type="Proteomes" id="UP000694547"/>
    </source>
</evidence>
<dbReference type="InterPro" id="IPR007853">
    <property type="entry name" value="Znf_DNL-typ"/>
</dbReference>
<keyword evidence="2 4" id="KW-0863">Zinc-finger</keyword>
<feature type="region of interest" description="Disordered" evidence="5">
    <location>
        <begin position="151"/>
        <end position="173"/>
    </location>
</feature>
<evidence type="ECO:0000256" key="3">
    <source>
        <dbReference type="ARBA" id="ARBA00022833"/>
    </source>
</evidence>
<evidence type="ECO:0000256" key="5">
    <source>
        <dbReference type="SAM" id="MobiDB-lite"/>
    </source>
</evidence>
<dbReference type="PANTHER" id="PTHR20922">
    <property type="entry name" value="DNL-TYPE ZINC FINGER PROTEIN"/>
    <property type="match status" value="1"/>
</dbReference>
<dbReference type="CTD" id="728489"/>